<gene>
    <name evidence="1" type="ORF">g.15528</name>
</gene>
<reference evidence="1" key="1">
    <citation type="journal article" date="2016" name="Gigascience">
        <title>De novo construction of an expanded transcriptome assembly for the western tarnished plant bug, Lygus hesperus.</title>
        <authorList>
            <person name="Tassone E.E."/>
            <person name="Geib S.M."/>
            <person name="Hall B."/>
            <person name="Fabrick J.A."/>
            <person name="Brent C.S."/>
            <person name="Hull J.J."/>
        </authorList>
    </citation>
    <scope>NUCLEOTIDE SEQUENCE</scope>
</reference>
<feature type="non-terminal residue" evidence="1">
    <location>
        <position position="1"/>
    </location>
</feature>
<evidence type="ECO:0000313" key="1">
    <source>
        <dbReference type="EMBL" id="JAQ03173.1"/>
    </source>
</evidence>
<dbReference type="AlphaFoldDB" id="A0A146L3Z0"/>
<proteinExistence type="predicted"/>
<dbReference type="EMBL" id="GDHC01015456">
    <property type="protein sequence ID" value="JAQ03173.1"/>
    <property type="molecule type" value="Transcribed_RNA"/>
</dbReference>
<name>A0A146L3Z0_LYGHE</name>
<accession>A0A146L3Z0</accession>
<sequence>KKKKEKKQQQQMDEKALHTIQYIHKTHGIELETTIYNGGALYAVGHPSLLRIHRHQLSLQRIERPVRTTGTVHPTRTSDSDRHRTDCYHTTGGRDVLLLPRHCTLGGWW</sequence>
<protein>
    <submittedName>
        <fullName evidence="1">Uncharacterized protein</fullName>
    </submittedName>
</protein>
<organism evidence="1">
    <name type="scientific">Lygus hesperus</name>
    <name type="common">Western plant bug</name>
    <dbReference type="NCBI Taxonomy" id="30085"/>
    <lineage>
        <taxon>Eukaryota</taxon>
        <taxon>Metazoa</taxon>
        <taxon>Ecdysozoa</taxon>
        <taxon>Arthropoda</taxon>
        <taxon>Hexapoda</taxon>
        <taxon>Insecta</taxon>
        <taxon>Pterygota</taxon>
        <taxon>Neoptera</taxon>
        <taxon>Paraneoptera</taxon>
        <taxon>Hemiptera</taxon>
        <taxon>Heteroptera</taxon>
        <taxon>Panheteroptera</taxon>
        <taxon>Cimicomorpha</taxon>
        <taxon>Miridae</taxon>
        <taxon>Mirini</taxon>
        <taxon>Lygus</taxon>
    </lineage>
</organism>